<dbReference type="AlphaFoldDB" id="A0A938BP62"/>
<protein>
    <submittedName>
        <fullName evidence="1">Uncharacterized protein</fullName>
    </submittedName>
</protein>
<evidence type="ECO:0000313" key="1">
    <source>
        <dbReference type="EMBL" id="MBM3318003.1"/>
    </source>
</evidence>
<dbReference type="Proteomes" id="UP000748308">
    <property type="component" value="Unassembled WGS sequence"/>
</dbReference>
<accession>A0A938BP62</accession>
<evidence type="ECO:0000313" key="2">
    <source>
        <dbReference type="Proteomes" id="UP000748308"/>
    </source>
</evidence>
<organism evidence="1 2">
    <name type="scientific">Eiseniibacteriota bacterium</name>
    <dbReference type="NCBI Taxonomy" id="2212470"/>
    <lineage>
        <taxon>Bacteria</taxon>
        <taxon>Candidatus Eiseniibacteriota</taxon>
    </lineage>
</organism>
<sequence>MAAESDLIAHLRAVTGLDEPLARKILEEVLAWHREDLGAWARRRHEELRRQGLRNREIFPRLREEARRILVRPPEQSERQLRRILYG</sequence>
<comment type="caution">
    <text evidence="1">The sequence shown here is derived from an EMBL/GenBank/DDBJ whole genome shotgun (WGS) entry which is preliminary data.</text>
</comment>
<name>A0A938BP62_UNCEI</name>
<dbReference type="EMBL" id="VGIY01000237">
    <property type="protein sequence ID" value="MBM3318003.1"/>
    <property type="molecule type" value="Genomic_DNA"/>
</dbReference>
<reference evidence="1" key="1">
    <citation type="submission" date="2019-03" db="EMBL/GenBank/DDBJ databases">
        <title>Lake Tanganyika Metagenome-Assembled Genomes (MAGs).</title>
        <authorList>
            <person name="Tran P."/>
        </authorList>
    </citation>
    <scope>NUCLEOTIDE SEQUENCE</scope>
    <source>
        <strain evidence="1">M_DeepCast_400m_m2_100</strain>
    </source>
</reference>
<gene>
    <name evidence="1" type="ORF">FJY75_09145</name>
</gene>
<proteinExistence type="predicted"/>